<evidence type="ECO:0000313" key="1">
    <source>
        <dbReference type="EMBL" id="TQN32206.1"/>
    </source>
</evidence>
<dbReference type="SUPFAM" id="SSF103032">
    <property type="entry name" value="Hypothetical protein YwqG"/>
    <property type="match status" value="1"/>
</dbReference>
<sequence length="292" mass="32168">MALTPEMLDRLSQFRTKALATGIPPDDLERWIGTARPCAKLDPTGDGPVVGRLGGPLMLPTDAPDPWCKLAATIDLAAIPEGTTNLTLPSDGHLLLFARPNPALMGYETLGSALHIPAGTPVEERQVDLDPEPGNELYGVEFPERRLHLRTGISLPEHSQVHDPGPPPATMRFSDHHYTKEQLAAWEEVLEVWDEMADDIVRPGLQLGGYALDEYCEEDPAVLAGKEAARAEQKGTLPKADADIRPEDWVCLAQWWHGLKGLEMALYSWSIARQDLAAGRFDRVYATMTWNP</sequence>
<dbReference type="EMBL" id="VFQC01000001">
    <property type="protein sequence ID" value="TQN32206.1"/>
    <property type="molecule type" value="Genomic_DNA"/>
</dbReference>
<gene>
    <name evidence="1" type="ORF">FHX37_2155</name>
</gene>
<evidence type="ECO:0000313" key="2">
    <source>
        <dbReference type="Proteomes" id="UP000317422"/>
    </source>
</evidence>
<organism evidence="1 2">
    <name type="scientific">Haloactinospora alba</name>
    <dbReference type="NCBI Taxonomy" id="405555"/>
    <lineage>
        <taxon>Bacteria</taxon>
        <taxon>Bacillati</taxon>
        <taxon>Actinomycetota</taxon>
        <taxon>Actinomycetes</taxon>
        <taxon>Streptosporangiales</taxon>
        <taxon>Nocardiopsidaceae</taxon>
        <taxon>Haloactinospora</taxon>
    </lineage>
</organism>
<accession>A0A543NK68</accession>
<comment type="caution">
    <text evidence="1">The sequence shown here is derived from an EMBL/GenBank/DDBJ whole genome shotgun (WGS) entry which is preliminary data.</text>
</comment>
<proteinExistence type="predicted"/>
<dbReference type="AlphaFoldDB" id="A0A543NK68"/>
<dbReference type="Proteomes" id="UP000317422">
    <property type="component" value="Unassembled WGS sequence"/>
</dbReference>
<keyword evidence="2" id="KW-1185">Reference proteome</keyword>
<dbReference type="Gene3D" id="2.30.320.10">
    <property type="entry name" value="YwqG-like"/>
    <property type="match status" value="1"/>
</dbReference>
<name>A0A543NK68_9ACTN</name>
<dbReference type="RefSeq" id="WP_211351800.1">
    <property type="nucleotide sequence ID" value="NZ_VFQC01000001.1"/>
</dbReference>
<protein>
    <submittedName>
        <fullName evidence="1">Uncharacterized protein DUF1963</fullName>
    </submittedName>
</protein>
<dbReference type="InterPro" id="IPR035948">
    <property type="entry name" value="YwqG-like_sf"/>
</dbReference>
<reference evidence="1 2" key="1">
    <citation type="submission" date="2019-06" db="EMBL/GenBank/DDBJ databases">
        <title>Sequencing the genomes of 1000 actinobacteria strains.</title>
        <authorList>
            <person name="Klenk H.-P."/>
        </authorList>
    </citation>
    <scope>NUCLEOTIDE SEQUENCE [LARGE SCALE GENOMIC DNA]</scope>
    <source>
        <strain evidence="1 2">DSM 45015</strain>
    </source>
</reference>